<dbReference type="OrthoDB" id="9813772at2"/>
<evidence type="ECO:0008006" key="3">
    <source>
        <dbReference type="Google" id="ProtNLM"/>
    </source>
</evidence>
<dbReference type="Pfam" id="PF13151">
    <property type="entry name" value="DUF3990"/>
    <property type="match status" value="1"/>
</dbReference>
<sequence>MQNEIYLYHGTNVKFEEVDLSFSKDKRDFGKGFYTTTFREQAEGWAENMYIRYGGEGRYVMEFKLELSDELSVMNYPGLTSEWLTMIKNNRLYGGIQHTYDVVIGPVADDNIMRTIALYVAGIYSQETALSQLRPYKAHDQISLHTQKALNHLTYLGRKELPPLKTLSLAV</sequence>
<accession>A0A1M7Y9Y5</accession>
<dbReference type="AlphaFoldDB" id="A0A1M7Y9Y5"/>
<protein>
    <recommendedName>
        <fullName evidence="3">DUF3990 domain-containing protein</fullName>
    </recommendedName>
</protein>
<gene>
    <name evidence="1" type="ORF">SAMN02745217_02305</name>
</gene>
<organism evidence="1 2">
    <name type="scientific">Anaerocolumna xylanovorans DSM 12503</name>
    <dbReference type="NCBI Taxonomy" id="1121345"/>
    <lineage>
        <taxon>Bacteria</taxon>
        <taxon>Bacillati</taxon>
        <taxon>Bacillota</taxon>
        <taxon>Clostridia</taxon>
        <taxon>Lachnospirales</taxon>
        <taxon>Lachnospiraceae</taxon>
        <taxon>Anaerocolumna</taxon>
    </lineage>
</organism>
<reference evidence="1 2" key="1">
    <citation type="submission" date="2016-12" db="EMBL/GenBank/DDBJ databases">
        <authorList>
            <person name="Song W.-J."/>
            <person name="Kurnit D.M."/>
        </authorList>
    </citation>
    <scope>NUCLEOTIDE SEQUENCE [LARGE SCALE GENOMIC DNA]</scope>
    <source>
        <strain evidence="1 2">DSM 12503</strain>
    </source>
</reference>
<evidence type="ECO:0000313" key="1">
    <source>
        <dbReference type="EMBL" id="SHO49430.1"/>
    </source>
</evidence>
<dbReference type="InterPro" id="IPR025051">
    <property type="entry name" value="DUF3990"/>
</dbReference>
<proteinExistence type="predicted"/>
<dbReference type="STRING" id="1121345.SAMN02745217_02305"/>
<evidence type="ECO:0000313" key="2">
    <source>
        <dbReference type="Proteomes" id="UP000184612"/>
    </source>
</evidence>
<name>A0A1M7Y9Y5_9FIRM</name>
<dbReference type="RefSeq" id="WP_073588994.1">
    <property type="nucleotide sequence ID" value="NZ_FRFD01000006.1"/>
</dbReference>
<dbReference type="EMBL" id="FRFD01000006">
    <property type="protein sequence ID" value="SHO49430.1"/>
    <property type="molecule type" value="Genomic_DNA"/>
</dbReference>
<dbReference type="Proteomes" id="UP000184612">
    <property type="component" value="Unassembled WGS sequence"/>
</dbReference>
<keyword evidence="2" id="KW-1185">Reference proteome</keyword>